<evidence type="ECO:0000313" key="2">
    <source>
        <dbReference type="EMBL" id="MFC7137504.1"/>
    </source>
</evidence>
<proteinExistence type="predicted"/>
<comment type="caution">
    <text evidence="2">The sequence shown here is derived from an EMBL/GenBank/DDBJ whole genome shotgun (WGS) entry which is preliminary data.</text>
</comment>
<dbReference type="AlphaFoldDB" id="A0ABD5XR02"/>
<protein>
    <submittedName>
        <fullName evidence="2">Uncharacterized protein</fullName>
    </submittedName>
</protein>
<dbReference type="EMBL" id="JBHSZG010000001">
    <property type="protein sequence ID" value="MFC7137504.1"/>
    <property type="molecule type" value="Genomic_DNA"/>
</dbReference>
<accession>A0ABD5XR02</accession>
<feature type="region of interest" description="Disordered" evidence="1">
    <location>
        <begin position="64"/>
        <end position="84"/>
    </location>
</feature>
<dbReference type="Proteomes" id="UP001596368">
    <property type="component" value="Unassembled WGS sequence"/>
</dbReference>
<evidence type="ECO:0000256" key="1">
    <source>
        <dbReference type="SAM" id="MobiDB-lite"/>
    </source>
</evidence>
<keyword evidence="3" id="KW-1185">Reference proteome</keyword>
<sequence>MRSVSLVVVSFVSVPFSVPSSTSSKPPSTNVSEPLSTAYVNVPATSPSFTVTVTSSEAFTANVTPSASVTPTPSPSTPTGAPETAVPFSVTVNVTVPLSYVATAS</sequence>
<organism evidence="2 3">
    <name type="scientific">Halobaculum litoreum</name>
    <dbReference type="NCBI Taxonomy" id="3031998"/>
    <lineage>
        <taxon>Archaea</taxon>
        <taxon>Methanobacteriati</taxon>
        <taxon>Methanobacteriota</taxon>
        <taxon>Stenosarchaea group</taxon>
        <taxon>Halobacteria</taxon>
        <taxon>Halobacteriales</taxon>
        <taxon>Haloferacaceae</taxon>
        <taxon>Halobaculum</taxon>
    </lineage>
</organism>
<evidence type="ECO:0000313" key="3">
    <source>
        <dbReference type="Proteomes" id="UP001596368"/>
    </source>
</evidence>
<name>A0ABD5XR02_9EURY</name>
<gene>
    <name evidence="2" type="ORF">ACFQRB_15830</name>
</gene>
<reference evidence="2 3" key="1">
    <citation type="journal article" date="2019" name="Int. J. Syst. Evol. Microbiol.">
        <title>The Global Catalogue of Microorganisms (GCM) 10K type strain sequencing project: providing services to taxonomists for standard genome sequencing and annotation.</title>
        <authorList>
            <consortium name="The Broad Institute Genomics Platform"/>
            <consortium name="The Broad Institute Genome Sequencing Center for Infectious Disease"/>
            <person name="Wu L."/>
            <person name="Ma J."/>
        </authorList>
    </citation>
    <scope>NUCLEOTIDE SEQUENCE [LARGE SCALE GENOMIC DNA]</scope>
    <source>
        <strain evidence="2 3">DT92</strain>
    </source>
</reference>